<name>W1YA89_9ZZZZ</name>
<gene>
    <name evidence="2" type="ORF">Q604_UNBC06639G0001</name>
</gene>
<evidence type="ECO:0000256" key="1">
    <source>
        <dbReference type="SAM" id="MobiDB-lite"/>
    </source>
</evidence>
<protein>
    <submittedName>
        <fullName evidence="2">ABC transporter, ATP-binding protein</fullName>
    </submittedName>
</protein>
<proteinExistence type="predicted"/>
<feature type="non-terminal residue" evidence="2">
    <location>
        <position position="1"/>
    </location>
</feature>
<organism evidence="2">
    <name type="scientific">human gut metagenome</name>
    <dbReference type="NCBI Taxonomy" id="408170"/>
    <lineage>
        <taxon>unclassified sequences</taxon>
        <taxon>metagenomes</taxon>
        <taxon>organismal metagenomes</taxon>
    </lineage>
</organism>
<keyword evidence="2" id="KW-0547">Nucleotide-binding</keyword>
<dbReference type="AlphaFoldDB" id="W1YA89"/>
<dbReference type="EMBL" id="AZMM01006639">
    <property type="protein sequence ID" value="ETJ39493.1"/>
    <property type="molecule type" value="Genomic_DNA"/>
</dbReference>
<accession>W1YA89</accession>
<feature type="non-terminal residue" evidence="2">
    <location>
        <position position="67"/>
    </location>
</feature>
<evidence type="ECO:0000313" key="2">
    <source>
        <dbReference type="EMBL" id="ETJ39493.1"/>
    </source>
</evidence>
<feature type="region of interest" description="Disordered" evidence="1">
    <location>
        <begin position="45"/>
        <end position="67"/>
    </location>
</feature>
<reference evidence="2" key="1">
    <citation type="submission" date="2013-12" db="EMBL/GenBank/DDBJ databases">
        <title>A Varibaculum cambriense genome reconstructed from a premature infant gut community with otherwise low bacterial novelty that shifts toward anaerobic metabolism during the third week of life.</title>
        <authorList>
            <person name="Brown C.T."/>
            <person name="Sharon I."/>
            <person name="Thomas B.C."/>
            <person name="Castelle C.J."/>
            <person name="Morowitz M.J."/>
            <person name="Banfield J.F."/>
        </authorList>
    </citation>
    <scope>NUCLEOTIDE SEQUENCE</scope>
</reference>
<comment type="caution">
    <text evidence="2">The sequence shown here is derived from an EMBL/GenBank/DDBJ whole genome shotgun (WGS) entry which is preliminary data.</text>
</comment>
<dbReference type="GO" id="GO:0005524">
    <property type="term" value="F:ATP binding"/>
    <property type="evidence" value="ECO:0007669"/>
    <property type="project" value="UniProtKB-KW"/>
</dbReference>
<keyword evidence="2" id="KW-0067">ATP-binding</keyword>
<sequence length="67" mass="6749">VVERLCDRIVIIRSGQLVAAGTIEELAATASPRWRVVIDDGAAAAGAPAATSQTEPSPLSPALAGLP</sequence>